<dbReference type="EMBL" id="GBBM01007984">
    <property type="protein sequence ID" value="JAC27434.1"/>
    <property type="molecule type" value="mRNA"/>
</dbReference>
<protein>
    <submittedName>
        <fullName evidence="1">Putative secreted protein</fullName>
    </submittedName>
</protein>
<proteinExistence type="evidence at transcript level"/>
<name>A0A023G135_AMBTT</name>
<sequence length="80" mass="8897">MRHHKTVLLTVSFHVNACSGGLVEHCARNSYFGVTVQYIEMNCFCLCLDHSYELSILFLSLLSLSCSAAKGTLPDHYRGS</sequence>
<reference evidence="1" key="1">
    <citation type="submission" date="2014-03" db="EMBL/GenBank/DDBJ databases">
        <title>The sialotranscriptome of Amblyomma triste, Amblyomma parvum and Amblyomma cajennense ticks, uncovered by 454-based RNA-seq.</title>
        <authorList>
            <person name="Garcia G.R."/>
            <person name="Gardinassi L.G."/>
            <person name="Ribeiro J.M."/>
            <person name="Anatriello E."/>
            <person name="Ferreira B.R."/>
            <person name="Moreira H.N."/>
            <person name="Mafra C."/>
            <person name="Olegario M.M."/>
            <person name="Szabo P.J."/>
            <person name="Miranda-Santos I.K."/>
            <person name="Maruyama S.R."/>
        </authorList>
    </citation>
    <scope>NUCLEOTIDE SEQUENCE</scope>
    <source>
        <strain evidence="1">Mato Grasso do Sul</strain>
        <tissue evidence="1">Salivary glands</tissue>
    </source>
</reference>
<accession>A0A023G135</accession>
<evidence type="ECO:0000313" key="1">
    <source>
        <dbReference type="EMBL" id="JAC27434.1"/>
    </source>
</evidence>
<organism evidence="1">
    <name type="scientific">Amblyomma triste</name>
    <name type="common">Neotropical tick</name>
    <dbReference type="NCBI Taxonomy" id="251400"/>
    <lineage>
        <taxon>Eukaryota</taxon>
        <taxon>Metazoa</taxon>
        <taxon>Ecdysozoa</taxon>
        <taxon>Arthropoda</taxon>
        <taxon>Chelicerata</taxon>
        <taxon>Arachnida</taxon>
        <taxon>Acari</taxon>
        <taxon>Parasitiformes</taxon>
        <taxon>Ixodida</taxon>
        <taxon>Ixodoidea</taxon>
        <taxon>Ixodidae</taxon>
        <taxon>Amblyomminae</taxon>
        <taxon>Amblyomma</taxon>
    </lineage>
</organism>
<dbReference type="AlphaFoldDB" id="A0A023G135"/>